<feature type="transmembrane region" description="Helical" evidence="6">
    <location>
        <begin position="20"/>
        <end position="39"/>
    </location>
</feature>
<comment type="subcellular location">
    <subcellularLocation>
        <location evidence="1">Cell membrane</location>
        <topology evidence="1">Multi-pass membrane protein</topology>
    </subcellularLocation>
</comment>
<dbReference type="PANTHER" id="PTHR30074:SF4">
    <property type="entry name" value="NI_FE-HYDROGENASE 2 B-TYPE CYTOCHROME SUBUNIT-RELATED"/>
    <property type="match status" value="1"/>
</dbReference>
<feature type="transmembrane region" description="Helical" evidence="6">
    <location>
        <begin position="54"/>
        <end position="81"/>
    </location>
</feature>
<evidence type="ECO:0000313" key="8">
    <source>
        <dbReference type="Proteomes" id="UP000031433"/>
    </source>
</evidence>
<evidence type="ECO:0000256" key="5">
    <source>
        <dbReference type="ARBA" id="ARBA00023136"/>
    </source>
</evidence>
<sequence length="442" mass="49361">MGSHHDEYQVQPGTILTRPFFILLFFVLVGLALIAYRFFAGVGAVTGLSDGYPWGIWIAYDVATGTAFACGGYALALLIYIMNRWKYHPLIRSAILTSVFGYCLAGFSVMVDLGRYWNAYGFFMPSRWQGNSVMFEVALCVMSYSTVLIIEFLPAVLYTLEHSKWKWVRESSHWLYARLIPDTEGFRNGLANVSKAAGHLQVRLDKVLIFFIVLGITLPSMHQSSLGSMMIIAGEKLSPLWQTGFLPLLFLINCIFIGYSTVMFESILSSFGFKRAYEVHELSGIARIVPWVAGLWMAIRFGDLIWRNQIPTILTFDKNALFFLLEVLLIGGGAFMMLSRRNRLSPRLLFLSGAILMLGGGLYRFNVYLIGFNPGEGWSYFPSVAEFLITVGIIAIEILGYLTLVKIFPVMPNPKKHFAEEGKEVVGETAGQVAPGGVYAGK</sequence>
<dbReference type="EMBL" id="JXBL01000001">
    <property type="protein sequence ID" value="KIE43107.1"/>
    <property type="molecule type" value="Genomic_DNA"/>
</dbReference>
<evidence type="ECO:0000256" key="3">
    <source>
        <dbReference type="ARBA" id="ARBA00022692"/>
    </source>
</evidence>
<gene>
    <name evidence="7" type="ORF">SE37_10915</name>
</gene>
<dbReference type="GO" id="GO:0009061">
    <property type="term" value="P:anaerobic respiration"/>
    <property type="evidence" value="ECO:0007669"/>
    <property type="project" value="TreeGrafter"/>
</dbReference>
<dbReference type="NCBIfam" id="NF008133">
    <property type="entry name" value="PRK10881.1"/>
    <property type="match status" value="1"/>
</dbReference>
<evidence type="ECO:0000256" key="1">
    <source>
        <dbReference type="ARBA" id="ARBA00004651"/>
    </source>
</evidence>
<feature type="transmembrane region" description="Helical" evidence="6">
    <location>
        <begin position="387"/>
        <end position="408"/>
    </location>
</feature>
<reference evidence="7 8" key="1">
    <citation type="submission" date="2015-01" db="EMBL/GenBank/DDBJ databases">
        <title>Genome sequence of the anaerobic bacterium Geobacter soli GSS01, a dissimilatory Fe(III) reducer from soil.</title>
        <authorList>
            <person name="Yang G."/>
            <person name="Zhou S."/>
        </authorList>
    </citation>
    <scope>NUCLEOTIDE SEQUENCE [LARGE SCALE GENOMIC DNA]</scope>
    <source>
        <strain evidence="7 8">GSS01</strain>
    </source>
</reference>
<feature type="transmembrane region" description="Helical" evidence="6">
    <location>
        <begin position="279"/>
        <end position="299"/>
    </location>
</feature>
<keyword evidence="8" id="KW-1185">Reference proteome</keyword>
<feature type="transmembrane region" description="Helical" evidence="6">
    <location>
        <begin position="245"/>
        <end position="267"/>
    </location>
</feature>
<keyword evidence="4 6" id="KW-1133">Transmembrane helix</keyword>
<protein>
    <submittedName>
        <fullName evidence="7">Hydrogenase</fullName>
    </submittedName>
</protein>
<dbReference type="AlphaFoldDB" id="A0A0C1QQV2"/>
<feature type="transmembrane region" description="Helical" evidence="6">
    <location>
        <begin position="133"/>
        <end position="160"/>
    </location>
</feature>
<feature type="transmembrane region" description="Helical" evidence="6">
    <location>
        <begin position="319"/>
        <end position="336"/>
    </location>
</feature>
<dbReference type="Proteomes" id="UP000031433">
    <property type="component" value="Unassembled WGS sequence"/>
</dbReference>
<feature type="transmembrane region" description="Helical" evidence="6">
    <location>
        <begin position="348"/>
        <end position="367"/>
    </location>
</feature>
<feature type="transmembrane region" description="Helical" evidence="6">
    <location>
        <begin position="207"/>
        <end position="233"/>
    </location>
</feature>
<organism evidence="7 8">
    <name type="scientific">Geobacter soli</name>
    <dbReference type="NCBI Taxonomy" id="1510391"/>
    <lineage>
        <taxon>Bacteria</taxon>
        <taxon>Pseudomonadati</taxon>
        <taxon>Thermodesulfobacteriota</taxon>
        <taxon>Desulfuromonadia</taxon>
        <taxon>Geobacterales</taxon>
        <taxon>Geobacteraceae</taxon>
        <taxon>Geobacter</taxon>
    </lineage>
</organism>
<evidence type="ECO:0000313" key="7">
    <source>
        <dbReference type="EMBL" id="KIE43107.1"/>
    </source>
</evidence>
<dbReference type="InterPro" id="IPR051817">
    <property type="entry name" value="FDH_cytochrome_b556_subunit"/>
</dbReference>
<evidence type="ECO:0000256" key="4">
    <source>
        <dbReference type="ARBA" id="ARBA00022989"/>
    </source>
</evidence>
<evidence type="ECO:0000256" key="6">
    <source>
        <dbReference type="SAM" id="Phobius"/>
    </source>
</evidence>
<proteinExistence type="predicted"/>
<feature type="transmembrane region" description="Helical" evidence="6">
    <location>
        <begin position="93"/>
        <end position="113"/>
    </location>
</feature>
<dbReference type="GO" id="GO:0005886">
    <property type="term" value="C:plasma membrane"/>
    <property type="evidence" value="ECO:0007669"/>
    <property type="project" value="UniProtKB-SubCell"/>
</dbReference>
<keyword evidence="3 6" id="KW-0812">Transmembrane</keyword>
<comment type="caution">
    <text evidence="7">The sequence shown here is derived from an EMBL/GenBank/DDBJ whole genome shotgun (WGS) entry which is preliminary data.</text>
</comment>
<name>A0A0C1QQV2_9BACT</name>
<evidence type="ECO:0000256" key="2">
    <source>
        <dbReference type="ARBA" id="ARBA00022475"/>
    </source>
</evidence>
<keyword evidence="5 6" id="KW-0472">Membrane</keyword>
<keyword evidence="2" id="KW-1003">Cell membrane</keyword>
<dbReference type="PANTHER" id="PTHR30074">
    <property type="entry name" value="FORMATE DEHYDROGENASE, NITRATE-INDUCIBLE, CYTOCHROME B556 FDN SUBUNIT"/>
    <property type="match status" value="1"/>
</dbReference>
<dbReference type="RefSeq" id="WP_039646277.1">
    <property type="nucleotide sequence ID" value="NZ_JXBL01000001.1"/>
</dbReference>
<accession>A0A0C1QQV2</accession>